<dbReference type="AlphaFoldDB" id="A0A0M7DC01"/>
<feature type="domain" description="DUF802" evidence="2">
    <location>
        <begin position="387"/>
        <end position="445"/>
    </location>
</feature>
<feature type="domain" description="DUF802" evidence="2">
    <location>
        <begin position="634"/>
        <end position="686"/>
    </location>
</feature>
<dbReference type="Proteomes" id="UP000053096">
    <property type="component" value="Unassembled WGS sequence"/>
</dbReference>
<keyword evidence="1" id="KW-0472">Membrane</keyword>
<gene>
    <name evidence="3" type="ORF">ERS370011_00842</name>
</gene>
<keyword evidence="1" id="KW-0812">Transmembrane</keyword>
<dbReference type="InterPro" id="IPR008520">
    <property type="entry name" value="DUF802"/>
</dbReference>
<sequence>MRPFAPANQALMTRILPLIVFLAGLAAIGWIGAGYIGSNPLALSITALIGVCYLAGALELLRYQQATRGLTRALEGLAEAPAQLGSWLDGLHPSLRNAARLRIEGERAGLPGPALTPYLVGLLVLLGMLGTFLGMVATLRGTGLALESATDLTAMRASLAAPVKGLGFAFGTSVAGVAASAMLGLLSALCRRARLQAGEYLDTKAATTLRGYSLAHQREESFKLLRGQAEALPLLADRLAAMMAAMESQSQALNQRLLAGQEAFHGKTEAVYGRLADSVETALTHSVAESAQAAGAAIQPAVQSAMQTLARETTAWRDTVTQALQQQMDRLSERLEHTSAALAGHWTQALAGQATANQALNQDLRGALEHFAAGFEQRASALLTDVSSRLEHTTSALAASSQATAQAWSEALDRQRQGQAAQAEALDAALGRFAATFETRSARLLDDVAARLTSTTDSVAATTAGVADIWKAALAEQQTAQAALTGDLRQALEQFSTGFDSRATALVDSVGLRLDGTAGAIAGNVQSALGAWQAALGEQQRGQQDAAQGLRAALEHFCATFEARSGSLVDNIAARLDGAALAVSEGTAGALRGWQAALADQAQGQAQLAARLRETLDGFATAFETRSAGLVDQVAARMDQTTEQLAQAWHEALARHDAASGALADAHRAALDAAAERFEGHSASLLATVDQAHGRLHGELAARDEARLAAWTESLAGVAAALRAEWEDTGNRTLARQQEICDNFSAAVGGLTTQAAAQSERMIAEIERLLEAASQAPKAAAGMLAELRQQLSDSMARDNAMLQERGHLLDTVDTLLKAINHASHEQRGAVDALVASSSELLERVGRRFTEHVEGETGKLGAVADQVTGSAVEVASLGEALGAAVRLFDETNVKLVAQLERIESALAKSLARSDEQLAYYVAQAREVVDLSLLSQKQIMHELRQLNRDGAEAA</sequence>
<proteinExistence type="predicted"/>
<feature type="domain" description="DUF802" evidence="2">
    <location>
        <begin position="572"/>
        <end position="631"/>
    </location>
</feature>
<feature type="transmembrane region" description="Helical" evidence="1">
    <location>
        <begin position="12"/>
        <end position="35"/>
    </location>
</feature>
<dbReference type="Pfam" id="PF05650">
    <property type="entry name" value="DUF802"/>
    <property type="match status" value="6"/>
</dbReference>
<feature type="transmembrane region" description="Helical" evidence="1">
    <location>
        <begin position="115"/>
        <end position="137"/>
    </location>
</feature>
<name>A0A0M7DC01_9BORD</name>
<feature type="transmembrane region" description="Helical" evidence="1">
    <location>
        <begin position="41"/>
        <end position="61"/>
    </location>
</feature>
<evidence type="ECO:0000256" key="1">
    <source>
        <dbReference type="SAM" id="Phobius"/>
    </source>
</evidence>
<evidence type="ECO:0000313" key="4">
    <source>
        <dbReference type="Proteomes" id="UP000053096"/>
    </source>
</evidence>
<evidence type="ECO:0000259" key="2">
    <source>
        <dbReference type="Pfam" id="PF05650"/>
    </source>
</evidence>
<feature type="domain" description="DUF802" evidence="2">
    <location>
        <begin position="448"/>
        <end position="507"/>
    </location>
</feature>
<keyword evidence="1" id="KW-1133">Transmembrane helix</keyword>
<dbReference type="EMBL" id="CYTV01000002">
    <property type="protein sequence ID" value="CUI50306.1"/>
    <property type="molecule type" value="Genomic_DNA"/>
</dbReference>
<organism evidence="3 4">
    <name type="scientific">Bordetella pseudohinzii</name>
    <dbReference type="NCBI Taxonomy" id="1331258"/>
    <lineage>
        <taxon>Bacteria</taxon>
        <taxon>Pseudomonadati</taxon>
        <taxon>Pseudomonadota</taxon>
        <taxon>Betaproteobacteria</taxon>
        <taxon>Burkholderiales</taxon>
        <taxon>Alcaligenaceae</taxon>
        <taxon>Bordetella</taxon>
    </lineage>
</organism>
<evidence type="ECO:0000313" key="3">
    <source>
        <dbReference type="EMBL" id="CUI50306.1"/>
    </source>
</evidence>
<feature type="domain" description="DUF802" evidence="2">
    <location>
        <begin position="331"/>
        <end position="383"/>
    </location>
</feature>
<accession>A0A0M7DC01</accession>
<protein>
    <submittedName>
        <fullName evidence="3">Domain of uncharacterized function (DUF802)</fullName>
    </submittedName>
</protein>
<feature type="transmembrane region" description="Helical" evidence="1">
    <location>
        <begin position="165"/>
        <end position="186"/>
    </location>
</feature>
<feature type="domain" description="DUF802" evidence="2">
    <location>
        <begin position="513"/>
        <end position="569"/>
    </location>
</feature>
<reference evidence="3 4" key="1">
    <citation type="submission" date="2015-09" db="EMBL/GenBank/DDBJ databases">
        <authorList>
            <person name="Jackson K.R."/>
            <person name="Lunt B.L."/>
            <person name="Fisher J.N.B."/>
            <person name="Gardner A.V."/>
            <person name="Bailey M.E."/>
            <person name="Deus L.M."/>
            <person name="Earl A.S."/>
            <person name="Gibby P.D."/>
            <person name="Hartmann K.A."/>
            <person name="Liu J.E."/>
            <person name="Manci A.M."/>
            <person name="Nielsen D.A."/>
            <person name="Solomon M.B."/>
            <person name="Breakwell D.P."/>
            <person name="Burnett S.H."/>
            <person name="Grose J.H."/>
        </authorList>
    </citation>
    <scope>NUCLEOTIDE SEQUENCE [LARGE SCALE GENOMIC DNA]</scope>
    <source>
        <strain evidence="3 4">2789STDY5608636</strain>
    </source>
</reference>
<dbReference type="SUPFAM" id="SSF58113">
    <property type="entry name" value="Apolipoprotein A-I"/>
    <property type="match status" value="1"/>
</dbReference>